<evidence type="ECO:0000313" key="4">
    <source>
        <dbReference type="Proteomes" id="UP000256838"/>
    </source>
</evidence>
<comment type="caution">
    <text evidence="3">The sequence shown here is derived from an EMBL/GenBank/DDBJ whole genome shotgun (WGS) entry which is preliminary data.</text>
</comment>
<protein>
    <submittedName>
        <fullName evidence="3">Outer membrane lipoprotein carrier protein LolA</fullName>
    </submittedName>
</protein>
<dbReference type="OrthoDB" id="7025041at2"/>
<dbReference type="InterPro" id="IPR004564">
    <property type="entry name" value="OM_lipoprot_carrier_LolA-like"/>
</dbReference>
<evidence type="ECO:0000313" key="3">
    <source>
        <dbReference type="EMBL" id="RDU95756.1"/>
    </source>
</evidence>
<reference evidence="3 4" key="1">
    <citation type="submission" date="2018-08" db="EMBL/GenBank/DDBJ databases">
        <title>Paraburkholderia sp. DHOM06 isolated from forest soil.</title>
        <authorList>
            <person name="Gao Z.-H."/>
            <person name="Qiu L.-H."/>
        </authorList>
    </citation>
    <scope>NUCLEOTIDE SEQUENCE [LARGE SCALE GENOMIC DNA]</scope>
    <source>
        <strain evidence="3 4">DHOM06</strain>
    </source>
</reference>
<dbReference type="Pfam" id="PF19574">
    <property type="entry name" value="LolA_3"/>
    <property type="match status" value="1"/>
</dbReference>
<dbReference type="EMBL" id="QRGA01000018">
    <property type="protein sequence ID" value="RDU95756.1"/>
    <property type="molecule type" value="Genomic_DNA"/>
</dbReference>
<dbReference type="PROSITE" id="PS51257">
    <property type="entry name" value="PROKAR_LIPOPROTEIN"/>
    <property type="match status" value="1"/>
</dbReference>
<accession>A0A3D8JSV6</accession>
<feature type="chain" id="PRO_5017802567" evidence="2">
    <location>
        <begin position="24"/>
        <end position="236"/>
    </location>
</feature>
<evidence type="ECO:0000256" key="2">
    <source>
        <dbReference type="SAM" id="SignalP"/>
    </source>
</evidence>
<dbReference type="SUPFAM" id="SSF89392">
    <property type="entry name" value="Prokaryotic lipoproteins and lipoprotein localization factors"/>
    <property type="match status" value="1"/>
</dbReference>
<keyword evidence="4" id="KW-1185">Reference proteome</keyword>
<organism evidence="3 4">
    <name type="scientific">Trinickia dinghuensis</name>
    <dbReference type="NCBI Taxonomy" id="2291023"/>
    <lineage>
        <taxon>Bacteria</taxon>
        <taxon>Pseudomonadati</taxon>
        <taxon>Pseudomonadota</taxon>
        <taxon>Betaproteobacteria</taxon>
        <taxon>Burkholderiales</taxon>
        <taxon>Burkholderiaceae</taxon>
        <taxon>Trinickia</taxon>
    </lineage>
</organism>
<dbReference type="AlphaFoldDB" id="A0A3D8JSV6"/>
<proteinExistence type="predicted"/>
<feature type="signal peptide" evidence="2">
    <location>
        <begin position="1"/>
        <end position="23"/>
    </location>
</feature>
<dbReference type="RefSeq" id="WP_115536862.1">
    <property type="nucleotide sequence ID" value="NZ_QRGA01000018.1"/>
</dbReference>
<keyword evidence="3" id="KW-0449">Lipoprotein</keyword>
<gene>
    <name evidence="3" type="ORF">DWV00_27540</name>
</gene>
<dbReference type="Gene3D" id="2.50.20.10">
    <property type="entry name" value="Lipoprotein localisation LolA/LolB/LppX"/>
    <property type="match status" value="1"/>
</dbReference>
<sequence>MRLVLASAAACALSWAAACQASASASEPALASAPNAVGRATPARAAASSGATTGAGLVARIAAQLAEKGGVRAQFRQTQTLAALSAPLVSTGSLVFVRDRGVIWRTETPRRVTYVIGDASVATIDANGNRSTHGAPRGGIAQVSRMMRAMLGGDLSALYSQFDVAAEGTPARWRLLLTPNQPQLAQAVKSLSMEGGAFLTALEMTAANGDTTRIDFSGSEPIDALSPSELALFGAR</sequence>
<name>A0A3D8JSV6_9BURK</name>
<dbReference type="Proteomes" id="UP000256838">
    <property type="component" value="Unassembled WGS sequence"/>
</dbReference>
<evidence type="ECO:0000256" key="1">
    <source>
        <dbReference type="ARBA" id="ARBA00022729"/>
    </source>
</evidence>
<dbReference type="CDD" id="cd16325">
    <property type="entry name" value="LolA"/>
    <property type="match status" value="1"/>
</dbReference>
<keyword evidence="1 2" id="KW-0732">Signal</keyword>
<dbReference type="InterPro" id="IPR029046">
    <property type="entry name" value="LolA/LolB/LppX"/>
</dbReference>